<feature type="transmembrane region" description="Helical" evidence="1">
    <location>
        <begin position="314"/>
        <end position="335"/>
    </location>
</feature>
<dbReference type="Proteomes" id="UP000278437">
    <property type="component" value="Plasmid pSTH1"/>
</dbReference>
<dbReference type="PANTHER" id="PTHR30012">
    <property type="entry name" value="GENERAL SECRETION PATHWAY PROTEIN"/>
    <property type="match status" value="1"/>
</dbReference>
<evidence type="ECO:0000313" key="2">
    <source>
        <dbReference type="EMBL" id="AZQ13267.1"/>
    </source>
</evidence>
<dbReference type="GeneID" id="39490251"/>
<proteinExistence type="predicted"/>
<evidence type="ECO:0000313" key="3">
    <source>
        <dbReference type="Proteomes" id="UP000278437"/>
    </source>
</evidence>
<accession>A0ABM7DX86</accession>
<dbReference type="InterPro" id="IPR003004">
    <property type="entry name" value="GspF/PilC"/>
</dbReference>
<protein>
    <submittedName>
        <fullName evidence="2">Bacterial type II secretion system protein F domain protein</fullName>
    </submittedName>
</protein>
<feature type="transmembrane region" description="Helical" evidence="1">
    <location>
        <begin position="113"/>
        <end position="136"/>
    </location>
</feature>
<organism evidence="2 3">
    <name type="scientific">Shewanella khirikhana</name>
    <dbReference type="NCBI Taxonomy" id="1965282"/>
    <lineage>
        <taxon>Bacteria</taxon>
        <taxon>Pseudomonadati</taxon>
        <taxon>Pseudomonadota</taxon>
        <taxon>Gammaproteobacteria</taxon>
        <taxon>Alteromonadales</taxon>
        <taxon>Shewanellaceae</taxon>
        <taxon>Shewanella</taxon>
    </lineage>
</organism>
<gene>
    <name evidence="2" type="ORF">STH12_04241</name>
</gene>
<reference evidence="2 3" key="1">
    <citation type="submission" date="2017-03" db="EMBL/GenBank/DDBJ databases">
        <title>Full genome sequence of a non-lethal Shewanella isolate that potentiates virulence of Vibio parahaemolyticus causing acute hepatopancreatic necrosis disease (AHPND) in shrimp.</title>
        <authorList>
            <person name="Prachumwat A."/>
            <person name="Sritunyalucksana K."/>
        </authorList>
    </citation>
    <scope>NUCLEOTIDE SEQUENCE [LARGE SCALE GENOMIC DNA]</scope>
    <source>
        <strain evidence="2 3">TH2012</strain>
        <plasmid evidence="3">psth1</plasmid>
    </source>
</reference>
<keyword evidence="1" id="KW-1133">Transmembrane helix</keyword>
<keyword evidence="1" id="KW-0472">Membrane</keyword>
<keyword evidence="2" id="KW-0614">Plasmid</keyword>
<keyword evidence="3" id="KW-1185">Reference proteome</keyword>
<sequence>MSKSLEQLFFNHKKQIKLLRNIHRLARAGVEQKRIAEQLIKYGQPTERKIGEGILRSIANGQGFSLGTKPWLDPLAFEALAAGEHTGEWARGVQNAIITLSSKSASTSLLVKALWKPLAGIVAMLAVSAGISRYMFPMLDGIMIRGRKGHISQLAASFGDFWLDWGLVIGSITLLIVIAVFLSLSVMTGTLRKQLDNFPVYRQYRLIQTGAFLRSMGNLTLAGFGLKEALLQTQKHANRYLLHHIADMLKKIEWGEKNLGNIMATGLLNNAEEDSLYLLGQIGGTAETLLNSADIHHELLIDEIELIKSIGINVLKIIGFCIGVLMGGGVISQIMDIATNVAA</sequence>
<dbReference type="InterPro" id="IPR042094">
    <property type="entry name" value="T2SS_GspF_sf"/>
</dbReference>
<keyword evidence="1" id="KW-0812">Transmembrane</keyword>
<dbReference type="RefSeq" id="WP_126169615.1">
    <property type="nucleotide sequence ID" value="NZ_CP020374.1"/>
</dbReference>
<dbReference type="Gene3D" id="1.20.81.30">
    <property type="entry name" value="Type II secretion system (T2SS), domain F"/>
    <property type="match status" value="1"/>
</dbReference>
<feature type="transmembrane region" description="Helical" evidence="1">
    <location>
        <begin position="165"/>
        <end position="184"/>
    </location>
</feature>
<geneLocation type="plasmid" evidence="3">
    <name>psth1</name>
</geneLocation>
<dbReference type="PANTHER" id="PTHR30012:SF0">
    <property type="entry name" value="TYPE II SECRETION SYSTEM PROTEIN F-RELATED"/>
    <property type="match status" value="1"/>
</dbReference>
<evidence type="ECO:0000256" key="1">
    <source>
        <dbReference type="SAM" id="Phobius"/>
    </source>
</evidence>
<name>A0ABM7DX86_9GAMM</name>
<dbReference type="EMBL" id="CP020374">
    <property type="protein sequence ID" value="AZQ13267.1"/>
    <property type="molecule type" value="Genomic_DNA"/>
</dbReference>